<accession>A0A4S5CKG8</accession>
<comment type="caution">
    <text evidence="2">The sequence shown here is derived from an EMBL/GenBank/DDBJ whole genome shotgun (WGS) entry which is preliminary data.</text>
</comment>
<gene>
    <name evidence="2" type="ORF">E8Q35_14920</name>
</gene>
<name>A0A4S5CKG8_AERVE</name>
<sequence length="250" mass="27825">MIRLDFVKIALFIAACPSFLTAAEVLPNCYKRAGIELPATNSTILLVDGNVQADFSGRKMAGKVLKEVEGGDMLVLASYRQGKVSIDLLGVVPSVAPEKLDHVEFPSEFSKNTYSRCVKKSNFEYPLKIRSALGKVMPFDSHSSYPGEDHLKILTSLLNQYVPSDAKGLTLYWFSDGSYNETQFNRIAAQLEYPEQVINSIESTGMGIPSMPKNSRVVMYSKTTYQPQKSGSPWQSYFDAIGIKFEQKSY</sequence>
<feature type="chain" id="PRO_5020909647" evidence="1">
    <location>
        <begin position="23"/>
        <end position="250"/>
    </location>
</feature>
<dbReference type="EMBL" id="SSUX01000011">
    <property type="protein sequence ID" value="THJ43596.1"/>
    <property type="molecule type" value="Genomic_DNA"/>
</dbReference>
<dbReference type="AlphaFoldDB" id="A0A4S5CKG8"/>
<organism evidence="2 3">
    <name type="scientific">Aeromonas veronii</name>
    <dbReference type="NCBI Taxonomy" id="654"/>
    <lineage>
        <taxon>Bacteria</taxon>
        <taxon>Pseudomonadati</taxon>
        <taxon>Pseudomonadota</taxon>
        <taxon>Gammaproteobacteria</taxon>
        <taxon>Aeromonadales</taxon>
        <taxon>Aeromonadaceae</taxon>
        <taxon>Aeromonas</taxon>
    </lineage>
</organism>
<protein>
    <submittedName>
        <fullName evidence="2">Uncharacterized protein</fullName>
    </submittedName>
</protein>
<feature type="signal peptide" evidence="1">
    <location>
        <begin position="1"/>
        <end position="22"/>
    </location>
</feature>
<evidence type="ECO:0000256" key="1">
    <source>
        <dbReference type="SAM" id="SignalP"/>
    </source>
</evidence>
<proteinExistence type="predicted"/>
<dbReference type="Proteomes" id="UP000309618">
    <property type="component" value="Unassembled WGS sequence"/>
</dbReference>
<keyword evidence="1" id="KW-0732">Signal</keyword>
<evidence type="ECO:0000313" key="2">
    <source>
        <dbReference type="EMBL" id="THJ43596.1"/>
    </source>
</evidence>
<evidence type="ECO:0000313" key="3">
    <source>
        <dbReference type="Proteomes" id="UP000309618"/>
    </source>
</evidence>
<dbReference type="RefSeq" id="WP_136502035.1">
    <property type="nucleotide sequence ID" value="NZ_SSUX01000011.1"/>
</dbReference>
<reference evidence="2 3" key="1">
    <citation type="submission" date="2019-04" db="EMBL/GenBank/DDBJ databases">
        <title>Comparative genomics of Aeromonas veronii strains pathogenic to fish.</title>
        <authorList>
            <person name="Cascarano M.C."/>
            <person name="Smyrli M."/>
            <person name="Katharios P."/>
        </authorList>
    </citation>
    <scope>NUCLEOTIDE SEQUENCE [LARGE SCALE GENOMIC DNA]</scope>
    <source>
        <strain evidence="2 3">XU1</strain>
    </source>
</reference>